<evidence type="ECO:0000313" key="3">
    <source>
        <dbReference type="Proteomes" id="UP000541969"/>
    </source>
</evidence>
<proteinExistence type="predicted"/>
<dbReference type="GO" id="GO:0000502">
    <property type="term" value="C:proteasome complex"/>
    <property type="evidence" value="ECO:0007669"/>
    <property type="project" value="UniProtKB-KW"/>
</dbReference>
<dbReference type="EMBL" id="JACBZT010000001">
    <property type="protein sequence ID" value="NYJ07917.1"/>
    <property type="molecule type" value="Genomic_DNA"/>
</dbReference>
<organism evidence="2 3">
    <name type="scientific">Petropleomorpha daqingensis</name>
    <dbReference type="NCBI Taxonomy" id="2026353"/>
    <lineage>
        <taxon>Bacteria</taxon>
        <taxon>Bacillati</taxon>
        <taxon>Actinomycetota</taxon>
        <taxon>Actinomycetes</taxon>
        <taxon>Geodermatophilales</taxon>
        <taxon>Geodermatophilaceae</taxon>
        <taxon>Petropleomorpha</taxon>
    </lineage>
</organism>
<dbReference type="RefSeq" id="WP_179720117.1">
    <property type="nucleotide sequence ID" value="NZ_JACBZT010000001.1"/>
</dbReference>
<gene>
    <name evidence="2" type="ORF">GGQ55_004195</name>
</gene>
<dbReference type="SUPFAM" id="SSF102712">
    <property type="entry name" value="JAB1/MPN domain"/>
    <property type="match status" value="1"/>
</dbReference>
<accession>A0A853CK38</accession>
<dbReference type="Proteomes" id="UP000541969">
    <property type="component" value="Unassembled WGS sequence"/>
</dbReference>
<feature type="region of interest" description="Disordered" evidence="1">
    <location>
        <begin position="150"/>
        <end position="178"/>
    </location>
</feature>
<evidence type="ECO:0000256" key="1">
    <source>
        <dbReference type="SAM" id="MobiDB-lite"/>
    </source>
</evidence>
<comment type="caution">
    <text evidence="2">The sequence shown here is derived from an EMBL/GenBank/DDBJ whole genome shotgun (WGS) entry which is preliminary data.</text>
</comment>
<dbReference type="Gene3D" id="3.40.140.10">
    <property type="entry name" value="Cytidine Deaminase, domain 2"/>
    <property type="match status" value="1"/>
</dbReference>
<keyword evidence="3" id="KW-1185">Reference proteome</keyword>
<dbReference type="AlphaFoldDB" id="A0A853CK38"/>
<evidence type="ECO:0000313" key="2">
    <source>
        <dbReference type="EMBL" id="NYJ07917.1"/>
    </source>
</evidence>
<reference evidence="2 3" key="1">
    <citation type="submission" date="2020-07" db="EMBL/GenBank/DDBJ databases">
        <title>Sequencing the genomes of 1000 actinobacteria strains.</title>
        <authorList>
            <person name="Klenk H.-P."/>
        </authorList>
    </citation>
    <scope>NUCLEOTIDE SEQUENCE [LARGE SCALE GENOMIC DNA]</scope>
    <source>
        <strain evidence="2 3">DSM 104001</strain>
    </source>
</reference>
<keyword evidence="2" id="KW-0647">Proteasome</keyword>
<sequence>MRTVQLPAPLRDRIVSTATAVHDAGLKSFGLLVAAPEAPGFPYTATDVVFFDPTRNRRNDPALRPAFEAQGRYFRAYDDAGFVADPAELLRVHRRLERAGLEAVAVFHVHRRQPANFSVIDFRLHNPAFPWHLIVSLRDPGRPDLQPYAVDKDPAAGLGIDPGERNEGSEQSYPGPEVTCLRLSVG</sequence>
<name>A0A853CK38_9ACTN</name>
<protein>
    <submittedName>
        <fullName evidence="2">Proteasome lid subunit RPN8/RPN11</fullName>
    </submittedName>
</protein>